<reference evidence="1" key="1">
    <citation type="submission" date="2022-07" db="EMBL/GenBank/DDBJ databases">
        <authorList>
            <person name="Macas J."/>
            <person name="Novak P."/>
            <person name="Neumann P."/>
        </authorList>
    </citation>
    <scope>NUCLEOTIDE SEQUENCE</scope>
</reference>
<organism evidence="1 2">
    <name type="scientific">Cuscuta epithymum</name>
    <dbReference type="NCBI Taxonomy" id="186058"/>
    <lineage>
        <taxon>Eukaryota</taxon>
        <taxon>Viridiplantae</taxon>
        <taxon>Streptophyta</taxon>
        <taxon>Embryophyta</taxon>
        <taxon>Tracheophyta</taxon>
        <taxon>Spermatophyta</taxon>
        <taxon>Magnoliopsida</taxon>
        <taxon>eudicotyledons</taxon>
        <taxon>Gunneridae</taxon>
        <taxon>Pentapetalae</taxon>
        <taxon>asterids</taxon>
        <taxon>lamiids</taxon>
        <taxon>Solanales</taxon>
        <taxon>Convolvulaceae</taxon>
        <taxon>Cuscuteae</taxon>
        <taxon>Cuscuta</taxon>
        <taxon>Cuscuta subgen. Cuscuta</taxon>
    </lineage>
</organism>
<comment type="caution">
    <text evidence="1">The sequence shown here is derived from an EMBL/GenBank/DDBJ whole genome shotgun (WGS) entry which is preliminary data.</text>
</comment>
<dbReference type="AlphaFoldDB" id="A0AAV0CDP5"/>
<protein>
    <submittedName>
        <fullName evidence="1">Uncharacterized protein</fullName>
    </submittedName>
</protein>
<evidence type="ECO:0000313" key="2">
    <source>
        <dbReference type="Proteomes" id="UP001152523"/>
    </source>
</evidence>
<dbReference type="Proteomes" id="UP001152523">
    <property type="component" value="Unassembled WGS sequence"/>
</dbReference>
<gene>
    <name evidence="1" type="ORF">CEPIT_LOCUS3573</name>
</gene>
<accession>A0AAV0CDP5</accession>
<name>A0AAV0CDP5_9ASTE</name>
<dbReference type="EMBL" id="CAMAPF010000018">
    <property type="protein sequence ID" value="CAH9070720.1"/>
    <property type="molecule type" value="Genomic_DNA"/>
</dbReference>
<keyword evidence="2" id="KW-1185">Reference proteome</keyword>
<sequence length="61" mass="7324">MESRQFLPHLFLLHGQVRHIDCLKCLWNSQLVILEVLQSEVDFNERTNRVDDRYSSSYTDQ</sequence>
<evidence type="ECO:0000313" key="1">
    <source>
        <dbReference type="EMBL" id="CAH9070720.1"/>
    </source>
</evidence>
<proteinExistence type="predicted"/>